<evidence type="ECO:0000313" key="4">
    <source>
        <dbReference type="Proteomes" id="UP000032483"/>
    </source>
</evidence>
<dbReference type="Gene3D" id="3.90.1750.20">
    <property type="entry name" value="Putative Large Serine Recombinase, Chain B, Domain 2"/>
    <property type="match status" value="1"/>
</dbReference>
<dbReference type="PROSITE" id="PS51737">
    <property type="entry name" value="RECOMBINASE_DNA_BIND"/>
    <property type="match status" value="1"/>
</dbReference>
<dbReference type="InterPro" id="IPR050639">
    <property type="entry name" value="SSR_resolvase"/>
</dbReference>
<evidence type="ECO:0000259" key="2">
    <source>
        <dbReference type="PROSITE" id="PS51737"/>
    </source>
</evidence>
<dbReference type="CDD" id="cd03770">
    <property type="entry name" value="SR_TndX_transposase"/>
    <property type="match status" value="1"/>
</dbReference>
<dbReference type="InterPro" id="IPR036162">
    <property type="entry name" value="Resolvase-like_N_sf"/>
</dbReference>
<comment type="caution">
    <text evidence="3">The sequence shown here is derived from an EMBL/GenBank/DDBJ whole genome shotgun (WGS) entry which is preliminary data.</text>
</comment>
<dbReference type="InterPro" id="IPR025378">
    <property type="entry name" value="DUF4368"/>
</dbReference>
<protein>
    <submittedName>
        <fullName evidence="3">Recombinase</fullName>
    </submittedName>
</protein>
<dbReference type="Proteomes" id="UP000032483">
    <property type="component" value="Unassembled WGS sequence"/>
</dbReference>
<keyword evidence="4" id="KW-1185">Reference proteome</keyword>
<accession>A0A0D8J313</accession>
<keyword evidence="1" id="KW-0175">Coiled coil</keyword>
<sequence>MNTYPDNITALYARLSQEAALDGESNSIANQKKILLKYATNNGFPNLTFFIDDGISGVTFDRPGWNEMIRLAEAGKVKMVIVKGISRMGRDYLKVGYYTESFFAERDIRYIAINDGVDSDKGDNDFTPFRNLFNNFYARDTSKKIRAIMRAKGNAGEYLCSNPPYGYVKDPTDKKKWIVDEEAAEIVKRIFDLCVARKGLMQIAKVLTADKVLTVNAYYAKRDGKPMPDNLYRWSVETIRGILERPEYMGCTVNFKTYSKSHKLKKRLQNALENYRIFPDTQPAIVNRNVFERVQELRANKRRPAKQTERQGLFSDLLYCADCGSKLHFATGKNMTPEQDCYRCARYKSNPGDCTMHFIREETLKRFMLRRIFDVTAMFFEDIMSFQKAVYEQRFEEAEKTTKKRKREISQAEKRIAELDRIFKRIYEDDISGVISHERFLKLSAEYEAEQKELTEKVRVGWEMVSTYEQDKADFDSFAAVIRKYVGITELTPTIVNEFVKKIIVHALDKSSGHRRQKIQIIWNFVGELKQDEDRQTIERERKSRTA</sequence>
<dbReference type="Pfam" id="PF13408">
    <property type="entry name" value="Zn_ribbon_recom"/>
    <property type="match status" value="1"/>
</dbReference>
<dbReference type="RefSeq" id="WP_050004132.1">
    <property type="nucleotide sequence ID" value="NZ_CAUBPW010000018.1"/>
</dbReference>
<evidence type="ECO:0000256" key="1">
    <source>
        <dbReference type="SAM" id="Coils"/>
    </source>
</evidence>
<dbReference type="InterPro" id="IPR011109">
    <property type="entry name" value="DNA_bind_recombinase_dom"/>
</dbReference>
<evidence type="ECO:0000313" key="3">
    <source>
        <dbReference type="EMBL" id="KJF41282.1"/>
    </source>
</evidence>
<dbReference type="Pfam" id="PF00239">
    <property type="entry name" value="Resolvase"/>
    <property type="match status" value="1"/>
</dbReference>
<dbReference type="InterPro" id="IPR006119">
    <property type="entry name" value="Resolv_N"/>
</dbReference>
<dbReference type="GO" id="GO:0003677">
    <property type="term" value="F:DNA binding"/>
    <property type="evidence" value="ECO:0007669"/>
    <property type="project" value="InterPro"/>
</dbReference>
<dbReference type="InterPro" id="IPR038109">
    <property type="entry name" value="DNA_bind_recomb_sf"/>
</dbReference>
<dbReference type="Pfam" id="PF07508">
    <property type="entry name" value="Recombinase"/>
    <property type="match status" value="1"/>
</dbReference>
<dbReference type="GO" id="GO:0000150">
    <property type="term" value="F:DNA strand exchange activity"/>
    <property type="evidence" value="ECO:0007669"/>
    <property type="project" value="InterPro"/>
</dbReference>
<dbReference type="InterPro" id="IPR025827">
    <property type="entry name" value="Zn_ribbon_recom_dom"/>
</dbReference>
<dbReference type="GeneID" id="42855047"/>
<dbReference type="Gene3D" id="3.40.50.1390">
    <property type="entry name" value="Resolvase, N-terminal catalytic domain"/>
    <property type="match status" value="1"/>
</dbReference>
<organism evidence="3 4">
    <name type="scientific">Ruthenibacterium lactatiformans</name>
    <dbReference type="NCBI Taxonomy" id="1550024"/>
    <lineage>
        <taxon>Bacteria</taxon>
        <taxon>Bacillati</taxon>
        <taxon>Bacillota</taxon>
        <taxon>Clostridia</taxon>
        <taxon>Eubacteriales</taxon>
        <taxon>Oscillospiraceae</taxon>
        <taxon>Ruthenibacterium</taxon>
    </lineage>
</organism>
<dbReference type="Pfam" id="PF14287">
    <property type="entry name" value="DUF4368"/>
    <property type="match status" value="1"/>
</dbReference>
<dbReference type="PATRIC" id="fig|1550024.3.peg.28"/>
<dbReference type="PANTHER" id="PTHR30461:SF23">
    <property type="entry name" value="DNA RECOMBINASE-RELATED"/>
    <property type="match status" value="1"/>
</dbReference>
<dbReference type="SUPFAM" id="SSF53041">
    <property type="entry name" value="Resolvase-like"/>
    <property type="match status" value="1"/>
</dbReference>
<dbReference type="EMBL" id="JXXK01000001">
    <property type="protein sequence ID" value="KJF41282.1"/>
    <property type="molecule type" value="Genomic_DNA"/>
</dbReference>
<gene>
    <name evidence="3" type="ORF">TQ39_00145</name>
</gene>
<feature type="domain" description="Recombinase" evidence="2">
    <location>
        <begin position="164"/>
        <end position="304"/>
    </location>
</feature>
<name>A0A0D8J313_9FIRM</name>
<proteinExistence type="predicted"/>
<reference evidence="3" key="1">
    <citation type="submission" date="2015-02" db="EMBL/GenBank/DDBJ databases">
        <title>A novel member of the family Ruminococcaceae isolated from human feces.</title>
        <authorList>
            <person name="Shkoporov A.N."/>
            <person name="Chaplin A.V."/>
            <person name="Motuzova O.V."/>
            <person name="Kafarskaia L.I."/>
            <person name="Khokhlova E.V."/>
            <person name="Efimov B.A."/>
        </authorList>
    </citation>
    <scope>NUCLEOTIDE SEQUENCE [LARGE SCALE GENOMIC DNA]</scope>
    <source>
        <strain evidence="3">585-1</strain>
    </source>
</reference>
<dbReference type="SMART" id="SM00857">
    <property type="entry name" value="Resolvase"/>
    <property type="match status" value="1"/>
</dbReference>
<feature type="coiled-coil region" evidence="1">
    <location>
        <begin position="395"/>
        <end position="429"/>
    </location>
</feature>
<dbReference type="PANTHER" id="PTHR30461">
    <property type="entry name" value="DNA-INVERTASE FROM LAMBDOID PROPHAGE"/>
    <property type="match status" value="1"/>
</dbReference>
<dbReference type="AlphaFoldDB" id="A0A0D8J313"/>